<keyword evidence="5 7" id="KW-0472">Membrane</keyword>
<evidence type="ECO:0000313" key="10">
    <source>
        <dbReference type="Proteomes" id="UP000018550"/>
    </source>
</evidence>
<keyword evidence="10" id="KW-1185">Reference proteome</keyword>
<dbReference type="HOGENOM" id="CLU_269996_0_0_14"/>
<keyword evidence="2" id="KW-1003">Cell membrane</keyword>
<proteinExistence type="inferred from homology"/>
<evidence type="ECO:0000256" key="2">
    <source>
        <dbReference type="ARBA" id="ARBA00022475"/>
    </source>
</evidence>
<keyword evidence="4 7" id="KW-1133">Transmembrane helix</keyword>
<dbReference type="RefSeq" id="WP_023790001.1">
    <property type="nucleotide sequence ID" value="NC_022998.1"/>
</dbReference>
<feature type="domain" description="ABC3 transporter permease C-terminal" evidence="8">
    <location>
        <begin position="1174"/>
        <end position="1288"/>
    </location>
</feature>
<evidence type="ECO:0000256" key="5">
    <source>
        <dbReference type="ARBA" id="ARBA00023136"/>
    </source>
</evidence>
<dbReference type="KEGG" id="sapi:SAPIS_v1c08310"/>
<evidence type="ECO:0000256" key="3">
    <source>
        <dbReference type="ARBA" id="ARBA00022692"/>
    </source>
</evidence>
<dbReference type="EMBL" id="CP006682">
    <property type="protein sequence ID" value="AHB36676.1"/>
    <property type="molecule type" value="Genomic_DNA"/>
</dbReference>
<dbReference type="Proteomes" id="UP000018550">
    <property type="component" value="Chromosome"/>
</dbReference>
<protein>
    <submittedName>
        <fullName evidence="9">ABC transporter permease</fullName>
    </submittedName>
</protein>
<accession>V5RKN7</accession>
<evidence type="ECO:0000259" key="8">
    <source>
        <dbReference type="Pfam" id="PF02687"/>
    </source>
</evidence>
<dbReference type="PANTHER" id="PTHR30572:SF4">
    <property type="entry name" value="ABC TRANSPORTER PERMEASE YTRF"/>
    <property type="match status" value="1"/>
</dbReference>
<comment type="similarity">
    <text evidence="6">Belongs to the ABC-4 integral membrane protein family.</text>
</comment>
<feature type="transmembrane region" description="Helical" evidence="7">
    <location>
        <begin position="586"/>
        <end position="606"/>
    </location>
</feature>
<feature type="transmembrane region" description="Helical" evidence="7">
    <location>
        <begin position="637"/>
        <end position="655"/>
    </location>
</feature>
<sequence length="1294" mass="147671">MKNIFKSYMKLFIRSWVETLGTIIFLTIFTMIVMGMLATPLQLSLHALSVRNNTNIWQQQMQGYKDLDDNFVYNNIFSSKKGDSKFRLKYNDFEDVNLEVFKDSWFTCEAQKIINNYVNDIEIKDNENKEQKEREAVIRMANFLIDAYKSNGDEIEVDITYETKNSIQKTYKTEKIKSKDIFTTDVKNALKKFNAGRDVNSYLVNSFLKEVSKLNEEKDLKYDVIQKINIIDQASNFSKTYNYTIESTSSLYSNTVDENKQLNNLVLRSGRLPNKIVWDRTSNPTIEVVINDNFARKQQKMINNNIFQINLPTSNDEKKWVPVNFKIVGYAEKYSALAPVKLGYTSSVDNYAHIFVDKSFFIGDSSNSDNSQTYFNDFILKDFKENSNFKISQDRMVSNYSKPLNESLVTNSNEEKNAKLFDVGTTVFEDFSSHDSIKLLTNLYVMTYIFLAIGIILFLLAFFFIIFVLKKEINNTRRQLGVFKSIGYKTRELTWVFSVKTFISMTIGIGIGYFLSIPFQIEASTKSFANWVVFSFDNVYSNPIFLTCLIILVPLLFAGLSYLIIYSYLSENALALLSTGVKKKKWGYVIWIIYVIFFPSLLFIGINKILLLVLKKKNQGFTYRMQEAFVSSAKGKFVLILTLIGFSGFLFMLQLQSIPILKNMINGSFGYLNNNVDHYYKYSKSSTLSFDGKIKDTRKAESSELKYIDIKGHDSVISYLNNDNQNTIIDYNNISKLLYKLSDVRKEVIKKPINGFPKIPLPLLFNFISLTYPLKEVDDLNIDKLKVMYSKLITDPDNLPEFLSEQNILNMSNNKTDKHSAIKINDIGKYFCLSFKDKDFEDCNDTKTFKKTMRDTLLEGVAPRGISNFASDTSGLSNINTNFRSLITEFLLASDDVNTLLTSNVVLYDSSKEALVLDIPYFIEGNSEVDKLKSKIFAIDTTNKHGDINNIFNLSSITQDTIKSLGTEVNERIPVIISFRLAKLLDAKVGDIINNLKIGKKGNIIGDFVVVGINNADTLQQTIYADYNLLLNKYKDDSIVENGSLKEYFTSFYSTKKSLSGKLDLENIQNLVTSFTNHLESTTISTSTKNSWLGTILDIYLRKAVDNNSPALGKDLADIIKKVLEKVNFVRDENLNYVLSGTFGKSLMVMPIIKSAIDALTGTIIWSMVMYVIIDMILLTILLIVIMNIIIVDAINIITIMRSLGYSNAKVNWMVMGRYITGGTIVFICAYIVSILTWNLLQTIVWNKFGVLVLIPSLPWVPFLAYGILSLIMLFGWIAAMAQIRKQPLTYLVS</sequence>
<evidence type="ECO:0000313" key="9">
    <source>
        <dbReference type="EMBL" id="AHB36676.1"/>
    </source>
</evidence>
<feature type="transmembrane region" description="Helical" evidence="7">
    <location>
        <begin position="493"/>
        <end position="515"/>
    </location>
</feature>
<dbReference type="OrthoDB" id="391548at2"/>
<evidence type="ECO:0000256" key="6">
    <source>
        <dbReference type="ARBA" id="ARBA00038076"/>
    </source>
</evidence>
<evidence type="ECO:0000256" key="7">
    <source>
        <dbReference type="SAM" id="Phobius"/>
    </source>
</evidence>
<name>V5RKN7_SPIAP</name>
<feature type="transmembrane region" description="Helical" evidence="7">
    <location>
        <begin position="443"/>
        <end position="469"/>
    </location>
</feature>
<evidence type="ECO:0000256" key="4">
    <source>
        <dbReference type="ARBA" id="ARBA00022989"/>
    </source>
</evidence>
<reference evidence="9 10" key="1">
    <citation type="journal article" date="2014" name="Genome Announc.">
        <title>Complete Genome Sequence of Spiroplasma apis B31T (ATCC 33834), a Bacterium Associated with May Disease of Honeybees (Apis mellifera).</title>
        <authorList>
            <person name="Ku C."/>
            <person name="Lo W.S."/>
            <person name="Chen L.L."/>
            <person name="Kuo C.H."/>
        </authorList>
    </citation>
    <scope>NUCLEOTIDE SEQUENCE [LARGE SCALE GENOMIC DNA]</scope>
    <source>
        <strain evidence="9">B31</strain>
    </source>
</reference>
<dbReference type="GO" id="GO:0005886">
    <property type="term" value="C:plasma membrane"/>
    <property type="evidence" value="ECO:0007669"/>
    <property type="project" value="UniProtKB-SubCell"/>
</dbReference>
<dbReference type="Pfam" id="PF02687">
    <property type="entry name" value="FtsX"/>
    <property type="match status" value="2"/>
</dbReference>
<comment type="subcellular location">
    <subcellularLocation>
        <location evidence="1">Cell membrane</location>
        <topology evidence="1">Multi-pass membrane protein</topology>
    </subcellularLocation>
</comment>
<feature type="transmembrane region" description="Helical" evidence="7">
    <location>
        <begin position="20"/>
        <end position="43"/>
    </location>
</feature>
<dbReference type="InterPro" id="IPR003838">
    <property type="entry name" value="ABC3_permease_C"/>
</dbReference>
<organism evidence="9 10">
    <name type="scientific">Spiroplasma apis B31</name>
    <dbReference type="NCBI Taxonomy" id="1276258"/>
    <lineage>
        <taxon>Bacteria</taxon>
        <taxon>Bacillati</taxon>
        <taxon>Mycoplasmatota</taxon>
        <taxon>Mollicutes</taxon>
        <taxon>Entomoplasmatales</taxon>
        <taxon>Spiroplasmataceae</taxon>
        <taxon>Spiroplasma</taxon>
    </lineage>
</organism>
<dbReference type="PATRIC" id="fig|1276258.3.peg.852"/>
<evidence type="ECO:0000256" key="1">
    <source>
        <dbReference type="ARBA" id="ARBA00004651"/>
    </source>
</evidence>
<dbReference type="InterPro" id="IPR050250">
    <property type="entry name" value="Macrolide_Exporter_MacB"/>
</dbReference>
<dbReference type="eggNOG" id="COG0577">
    <property type="taxonomic scope" value="Bacteria"/>
</dbReference>
<feature type="transmembrane region" description="Helical" evidence="7">
    <location>
        <begin position="544"/>
        <end position="565"/>
    </location>
</feature>
<gene>
    <name evidence="9" type="ORF">SAPIS_v1c08310</name>
</gene>
<dbReference type="GO" id="GO:0022857">
    <property type="term" value="F:transmembrane transporter activity"/>
    <property type="evidence" value="ECO:0007669"/>
    <property type="project" value="TreeGrafter"/>
</dbReference>
<dbReference type="PANTHER" id="PTHR30572">
    <property type="entry name" value="MEMBRANE COMPONENT OF TRANSPORTER-RELATED"/>
    <property type="match status" value="1"/>
</dbReference>
<feature type="transmembrane region" description="Helical" evidence="7">
    <location>
        <begin position="1219"/>
        <end position="1240"/>
    </location>
</feature>
<dbReference type="STRING" id="1276258.SAPIS_v1c08310"/>
<feature type="transmembrane region" description="Helical" evidence="7">
    <location>
        <begin position="1180"/>
        <end position="1198"/>
    </location>
</feature>
<feature type="transmembrane region" description="Helical" evidence="7">
    <location>
        <begin position="1260"/>
        <end position="1280"/>
    </location>
</feature>
<feature type="domain" description="ABC3 transporter permease C-terminal" evidence="8">
    <location>
        <begin position="452"/>
        <end position="571"/>
    </location>
</feature>
<keyword evidence="3 7" id="KW-0812">Transmembrane</keyword>